<comment type="subcellular location">
    <subcellularLocation>
        <location evidence="1">Membrane</location>
        <topology evidence="1">Peripheral membrane protein</topology>
    </subcellularLocation>
</comment>
<dbReference type="EMBL" id="CAMPGE010024192">
    <property type="protein sequence ID" value="CAI2382050.1"/>
    <property type="molecule type" value="Genomic_DNA"/>
</dbReference>
<dbReference type="PROSITE" id="PS51837">
    <property type="entry name" value="LITAF"/>
    <property type="match status" value="1"/>
</dbReference>
<dbReference type="GO" id="GO:0008270">
    <property type="term" value="F:zinc ion binding"/>
    <property type="evidence" value="ECO:0007669"/>
    <property type="project" value="TreeGrafter"/>
</dbReference>
<dbReference type="InterPro" id="IPR037519">
    <property type="entry name" value="LITAF_fam"/>
</dbReference>
<dbReference type="PANTHER" id="PTHR23292:SF14">
    <property type="entry name" value="FI16615P1-RELATED"/>
    <property type="match status" value="1"/>
</dbReference>
<evidence type="ECO:0000256" key="5">
    <source>
        <dbReference type="ARBA" id="ARBA00023136"/>
    </source>
</evidence>
<evidence type="ECO:0000256" key="2">
    <source>
        <dbReference type="ARBA" id="ARBA00005975"/>
    </source>
</evidence>
<name>A0AAD1XZL7_EUPCR</name>
<evidence type="ECO:0000256" key="1">
    <source>
        <dbReference type="ARBA" id="ARBA00004170"/>
    </source>
</evidence>
<evidence type="ECO:0000256" key="6">
    <source>
        <dbReference type="SAM" id="MobiDB-lite"/>
    </source>
</evidence>
<feature type="domain" description="LITAF" evidence="8">
    <location>
        <begin position="78"/>
        <end position="163"/>
    </location>
</feature>
<dbReference type="PANTHER" id="PTHR23292">
    <property type="entry name" value="LIPOPOLYSACCHARIDE-INDUCED TUMOR NECROSIS FACTOR-ALPHA FACTOR"/>
    <property type="match status" value="1"/>
</dbReference>
<keyword evidence="4" id="KW-0862">Zinc</keyword>
<reference evidence="9" key="1">
    <citation type="submission" date="2023-07" db="EMBL/GenBank/DDBJ databases">
        <authorList>
            <consortium name="AG Swart"/>
            <person name="Singh M."/>
            <person name="Singh A."/>
            <person name="Seah K."/>
            <person name="Emmerich C."/>
        </authorList>
    </citation>
    <scope>NUCLEOTIDE SEQUENCE</scope>
    <source>
        <strain evidence="9">DP1</strain>
    </source>
</reference>
<evidence type="ECO:0000313" key="9">
    <source>
        <dbReference type="EMBL" id="CAI2382050.1"/>
    </source>
</evidence>
<evidence type="ECO:0000256" key="7">
    <source>
        <dbReference type="SAM" id="Phobius"/>
    </source>
</evidence>
<protein>
    <recommendedName>
        <fullName evidence="8">LITAF domain-containing protein</fullName>
    </recommendedName>
</protein>
<accession>A0AAD1XZL7</accession>
<comment type="similarity">
    <text evidence="2">Belongs to the CDIP1/LITAF family.</text>
</comment>
<proteinExistence type="inferred from homology"/>
<evidence type="ECO:0000259" key="8">
    <source>
        <dbReference type="PROSITE" id="PS51837"/>
    </source>
</evidence>
<keyword evidence="10" id="KW-1185">Reference proteome</keyword>
<keyword evidence="7" id="KW-1133">Transmembrane helix</keyword>
<feature type="compositionally biased region" description="Basic and acidic residues" evidence="6">
    <location>
        <begin position="72"/>
        <end position="82"/>
    </location>
</feature>
<keyword evidence="5 7" id="KW-0472">Membrane</keyword>
<feature type="transmembrane region" description="Helical" evidence="7">
    <location>
        <begin position="118"/>
        <end position="140"/>
    </location>
</feature>
<comment type="caution">
    <text evidence="9">The sequence shown here is derived from an EMBL/GenBank/DDBJ whole genome shotgun (WGS) entry which is preliminary data.</text>
</comment>
<gene>
    <name evidence="9" type="ORF">ECRASSUSDP1_LOCUS23517</name>
</gene>
<evidence type="ECO:0000256" key="3">
    <source>
        <dbReference type="ARBA" id="ARBA00022723"/>
    </source>
</evidence>
<keyword evidence="7" id="KW-0812">Transmembrane</keyword>
<sequence>MNPKNDHVDPSQVQISGVQVPYNPQIPNQQPQGIPPNYPVGIPINPYVNPGIQNPSGYPAMPPPTVQNNQQDNDRNTSSSKDKFPHYDIKEAMFPQNFVCRDCNGYGLTRVRKTCSGFQWFIMYIYCIFCCWCCICFPFCMNDLYKYDHYCGGCDRHVKSYNPLQDDD</sequence>
<dbReference type="Proteomes" id="UP001295684">
    <property type="component" value="Unassembled WGS sequence"/>
</dbReference>
<dbReference type="InterPro" id="IPR006629">
    <property type="entry name" value="LITAF"/>
</dbReference>
<evidence type="ECO:0000313" key="10">
    <source>
        <dbReference type="Proteomes" id="UP001295684"/>
    </source>
</evidence>
<organism evidence="9 10">
    <name type="scientific">Euplotes crassus</name>
    <dbReference type="NCBI Taxonomy" id="5936"/>
    <lineage>
        <taxon>Eukaryota</taxon>
        <taxon>Sar</taxon>
        <taxon>Alveolata</taxon>
        <taxon>Ciliophora</taxon>
        <taxon>Intramacronucleata</taxon>
        <taxon>Spirotrichea</taxon>
        <taxon>Hypotrichia</taxon>
        <taxon>Euplotida</taxon>
        <taxon>Euplotidae</taxon>
        <taxon>Moneuplotes</taxon>
    </lineage>
</organism>
<dbReference type="GO" id="GO:0016020">
    <property type="term" value="C:membrane"/>
    <property type="evidence" value="ECO:0007669"/>
    <property type="project" value="UniProtKB-SubCell"/>
</dbReference>
<dbReference type="SMART" id="SM00714">
    <property type="entry name" value="LITAF"/>
    <property type="match status" value="1"/>
</dbReference>
<evidence type="ECO:0000256" key="4">
    <source>
        <dbReference type="ARBA" id="ARBA00022833"/>
    </source>
</evidence>
<feature type="region of interest" description="Disordered" evidence="6">
    <location>
        <begin position="58"/>
        <end position="82"/>
    </location>
</feature>
<dbReference type="AlphaFoldDB" id="A0AAD1XZL7"/>
<keyword evidence="3" id="KW-0479">Metal-binding</keyword>
<dbReference type="Pfam" id="PF10601">
    <property type="entry name" value="zf-LITAF-like"/>
    <property type="match status" value="1"/>
</dbReference>